<dbReference type="EMBL" id="JACRYL010000005">
    <property type="protein sequence ID" value="MBC6110229.1"/>
    <property type="molecule type" value="Genomic_DNA"/>
</dbReference>
<dbReference type="Proteomes" id="UP000652755">
    <property type="component" value="Unassembled WGS sequence"/>
</dbReference>
<keyword evidence="2" id="KW-1185">Reference proteome</keyword>
<dbReference type="RefSeq" id="WP_187070704.1">
    <property type="nucleotide sequence ID" value="NZ_JACRYL010000005.1"/>
</dbReference>
<protein>
    <submittedName>
        <fullName evidence="1">GxxExxY protein</fullName>
    </submittedName>
</protein>
<comment type="caution">
    <text evidence="1">The sequence shown here is derived from an EMBL/GenBank/DDBJ whole genome shotgun (WGS) entry which is preliminary data.</text>
</comment>
<dbReference type="NCBIfam" id="TIGR04256">
    <property type="entry name" value="GxxExxY"/>
    <property type="match status" value="1"/>
</dbReference>
<dbReference type="Gene3D" id="3.90.320.10">
    <property type="match status" value="1"/>
</dbReference>
<name>A0ABR7KQJ6_9SPHI</name>
<gene>
    <name evidence="1" type="ORF">H7U22_07315</name>
</gene>
<dbReference type="InterPro" id="IPR026350">
    <property type="entry name" value="GxxExxY"/>
</dbReference>
<dbReference type="InterPro" id="IPR011604">
    <property type="entry name" value="PDDEXK-like_dom_sf"/>
</dbReference>
<reference evidence="1 2" key="1">
    <citation type="submission" date="2020-08" db="EMBL/GenBank/DDBJ databases">
        <authorList>
            <person name="Sun Q."/>
            <person name="Inoue M."/>
        </authorList>
    </citation>
    <scope>NUCLEOTIDE SEQUENCE [LARGE SCALE GENOMIC DNA]</scope>
    <source>
        <strain evidence="1 2">CCM 8938</strain>
    </source>
</reference>
<evidence type="ECO:0000313" key="2">
    <source>
        <dbReference type="Proteomes" id="UP000652755"/>
    </source>
</evidence>
<organism evidence="1 2">
    <name type="scientific">Pedobacter fastidiosus</name>
    <dbReference type="NCBI Taxonomy" id="2765361"/>
    <lineage>
        <taxon>Bacteria</taxon>
        <taxon>Pseudomonadati</taxon>
        <taxon>Bacteroidota</taxon>
        <taxon>Sphingobacteriia</taxon>
        <taxon>Sphingobacteriales</taxon>
        <taxon>Sphingobacteriaceae</taxon>
        <taxon>Pedobacter</taxon>
    </lineage>
</organism>
<accession>A0ABR7KQJ6</accession>
<sequence>MVTKTYLRELTYNVVGAAIEIHKSLGPGLLESVYHECIKHELFLRNIEFATEVSMPVCYKDIVVATTLRCDLVVENNLAVEIKSTKAIEPIYEAQLLTYMKLLNVPQGLIINFNCINIFSSGQKTFVNDLYRYLED</sequence>
<dbReference type="Pfam" id="PF13366">
    <property type="entry name" value="PDDEXK_3"/>
    <property type="match status" value="1"/>
</dbReference>
<proteinExistence type="predicted"/>
<evidence type="ECO:0000313" key="1">
    <source>
        <dbReference type="EMBL" id="MBC6110229.1"/>
    </source>
</evidence>